<evidence type="ECO:0000313" key="3">
    <source>
        <dbReference type="Proteomes" id="UP000317421"/>
    </source>
</evidence>
<evidence type="ECO:0000313" key="2">
    <source>
        <dbReference type="EMBL" id="TWT94085.1"/>
    </source>
</evidence>
<keyword evidence="1" id="KW-0812">Transmembrane</keyword>
<feature type="transmembrane region" description="Helical" evidence="1">
    <location>
        <begin position="53"/>
        <end position="72"/>
    </location>
</feature>
<reference evidence="2 3" key="1">
    <citation type="submission" date="2019-02" db="EMBL/GenBank/DDBJ databases">
        <title>Deep-cultivation of Planctomycetes and their phenomic and genomic characterization uncovers novel biology.</title>
        <authorList>
            <person name="Wiegand S."/>
            <person name="Jogler M."/>
            <person name="Boedeker C."/>
            <person name="Pinto D."/>
            <person name="Vollmers J."/>
            <person name="Rivas-Marin E."/>
            <person name="Kohn T."/>
            <person name="Peeters S.H."/>
            <person name="Heuer A."/>
            <person name="Rast P."/>
            <person name="Oberbeckmann S."/>
            <person name="Bunk B."/>
            <person name="Jeske O."/>
            <person name="Meyerdierks A."/>
            <person name="Storesund J.E."/>
            <person name="Kallscheuer N."/>
            <person name="Luecker S."/>
            <person name="Lage O.M."/>
            <person name="Pohl T."/>
            <person name="Merkel B.J."/>
            <person name="Hornburger P."/>
            <person name="Mueller R.-W."/>
            <person name="Bruemmer F."/>
            <person name="Labrenz M."/>
            <person name="Spormann A.M."/>
            <person name="Op Den Camp H."/>
            <person name="Overmann J."/>
            <person name="Amann R."/>
            <person name="Jetten M.S.M."/>
            <person name="Mascher T."/>
            <person name="Medema M.H."/>
            <person name="Devos D.P."/>
            <person name="Kaster A.-K."/>
            <person name="Ovreas L."/>
            <person name="Rohde M."/>
            <person name="Galperin M.Y."/>
            <person name="Jogler C."/>
        </authorList>
    </citation>
    <scope>NUCLEOTIDE SEQUENCE [LARGE SCALE GENOMIC DNA]</scope>
    <source>
        <strain evidence="2 3">Pla108</strain>
    </source>
</reference>
<keyword evidence="1" id="KW-0472">Membrane</keyword>
<feature type="transmembrane region" description="Helical" evidence="1">
    <location>
        <begin position="246"/>
        <end position="263"/>
    </location>
</feature>
<feature type="transmembrane region" description="Helical" evidence="1">
    <location>
        <begin position="163"/>
        <end position="182"/>
    </location>
</feature>
<feature type="transmembrane region" description="Helical" evidence="1">
    <location>
        <begin position="189"/>
        <end position="211"/>
    </location>
</feature>
<dbReference type="RefSeq" id="WP_146446486.1">
    <property type="nucleotide sequence ID" value="NZ_SJPR01000007.1"/>
</dbReference>
<comment type="caution">
    <text evidence="2">The sequence shown here is derived from an EMBL/GenBank/DDBJ whole genome shotgun (WGS) entry which is preliminary data.</text>
</comment>
<sequence length="402" mass="43340">MPTPRAVSDRPLLLLSAWGVTLAAAIAATWRLWTPYRATPQIAPFEFLAAVPLRPDFLLLGVMSGCVVRAIARPADWRRSVGVATAALVALMAFDQLRWQPWAYHAALAGAILAGTSTATAYRWLRLVTVAVYAFSAFAKLDAEFAATLGPQMLGVVGLPPRLALLLPIGELGVAVLLAASLRWKHLQLPAGVAAAVMHAATIGVLGPWALDHSLGVLFWNAGFALQTLVLFGLRRPLWEDSADRPRLAAIVALGLAVVAPLQTPLGLWDQWPGWALYAPGGERATLYVHSAAADRLPESLQSYIDDDVNNAPSEGPWRRVRVDDWALAATGAPIYPQNRIVAAIASGLAERYPLTGRLRVVAESEPHRLTRERTRQTLDGEEAIGEASKLLGVTPGVRWSR</sequence>
<evidence type="ECO:0000256" key="1">
    <source>
        <dbReference type="SAM" id="Phobius"/>
    </source>
</evidence>
<accession>A0A5C6A3Y5</accession>
<protein>
    <submittedName>
        <fullName evidence="2">Uncharacterized protein</fullName>
    </submittedName>
</protein>
<dbReference type="Proteomes" id="UP000317421">
    <property type="component" value="Unassembled WGS sequence"/>
</dbReference>
<name>A0A5C6A3Y5_9BACT</name>
<dbReference type="AlphaFoldDB" id="A0A5C6A3Y5"/>
<proteinExistence type="predicted"/>
<feature type="transmembrane region" description="Helical" evidence="1">
    <location>
        <begin position="102"/>
        <end position="119"/>
    </location>
</feature>
<gene>
    <name evidence="2" type="ORF">Pla108_37970</name>
</gene>
<dbReference type="OrthoDB" id="239293at2"/>
<keyword evidence="3" id="KW-1185">Reference proteome</keyword>
<dbReference type="EMBL" id="SJPR01000007">
    <property type="protein sequence ID" value="TWT94085.1"/>
    <property type="molecule type" value="Genomic_DNA"/>
</dbReference>
<keyword evidence="1" id="KW-1133">Transmembrane helix</keyword>
<feature type="transmembrane region" description="Helical" evidence="1">
    <location>
        <begin position="12"/>
        <end position="33"/>
    </location>
</feature>
<organism evidence="2 3">
    <name type="scientific">Botrimarina colliarenosi</name>
    <dbReference type="NCBI Taxonomy" id="2528001"/>
    <lineage>
        <taxon>Bacteria</taxon>
        <taxon>Pseudomonadati</taxon>
        <taxon>Planctomycetota</taxon>
        <taxon>Planctomycetia</taxon>
        <taxon>Pirellulales</taxon>
        <taxon>Lacipirellulaceae</taxon>
        <taxon>Botrimarina</taxon>
    </lineage>
</organism>
<feature type="transmembrane region" description="Helical" evidence="1">
    <location>
        <begin position="217"/>
        <end position="234"/>
    </location>
</feature>